<name>A0A0F3N6K5_9RICK</name>
<keyword evidence="8 14" id="KW-0963">Cytoplasm</keyword>
<dbReference type="EMBL" id="LANU01000003">
    <property type="protein sequence ID" value="KJV63337.1"/>
    <property type="molecule type" value="Genomic_DNA"/>
</dbReference>
<evidence type="ECO:0000256" key="11">
    <source>
        <dbReference type="ARBA" id="ARBA00022759"/>
    </source>
</evidence>
<evidence type="ECO:0000256" key="3">
    <source>
        <dbReference type="ARBA" id="ARBA00004065"/>
    </source>
</evidence>
<dbReference type="EC" id="3.1.26.4" evidence="6 14"/>
<comment type="subcellular location">
    <subcellularLocation>
        <location evidence="4 14">Cytoplasm</location>
    </subcellularLocation>
</comment>
<organism evidence="18 19">
    <name type="scientific">Ehrlichia cf. muris str. EmCRT</name>
    <dbReference type="NCBI Taxonomy" id="1359167"/>
    <lineage>
        <taxon>Bacteria</taxon>
        <taxon>Pseudomonadati</taxon>
        <taxon>Pseudomonadota</taxon>
        <taxon>Alphaproteobacteria</taxon>
        <taxon>Rickettsiales</taxon>
        <taxon>Anaplasmataceae</taxon>
        <taxon>Ehrlichia</taxon>
    </lineage>
</organism>
<dbReference type="GO" id="GO:0032299">
    <property type="term" value="C:ribonuclease H2 complex"/>
    <property type="evidence" value="ECO:0007669"/>
    <property type="project" value="TreeGrafter"/>
</dbReference>
<dbReference type="InterPro" id="IPR022898">
    <property type="entry name" value="RNase_HII"/>
</dbReference>
<dbReference type="Proteomes" id="UP000033546">
    <property type="component" value="Unassembled WGS sequence"/>
</dbReference>
<dbReference type="Gene3D" id="3.30.420.10">
    <property type="entry name" value="Ribonuclease H-like superfamily/Ribonuclease H"/>
    <property type="match status" value="1"/>
</dbReference>
<evidence type="ECO:0000256" key="5">
    <source>
        <dbReference type="ARBA" id="ARBA00007383"/>
    </source>
</evidence>
<dbReference type="SUPFAM" id="SSF53098">
    <property type="entry name" value="Ribonuclease H-like"/>
    <property type="match status" value="1"/>
</dbReference>
<dbReference type="GO" id="GO:0003723">
    <property type="term" value="F:RNA binding"/>
    <property type="evidence" value="ECO:0007669"/>
    <property type="project" value="UniProtKB-UniRule"/>
</dbReference>
<evidence type="ECO:0000256" key="15">
    <source>
        <dbReference type="PROSITE-ProRule" id="PRU01319"/>
    </source>
</evidence>
<evidence type="ECO:0000256" key="2">
    <source>
        <dbReference type="ARBA" id="ARBA00001946"/>
    </source>
</evidence>
<dbReference type="GO" id="GO:0030145">
    <property type="term" value="F:manganese ion binding"/>
    <property type="evidence" value="ECO:0007669"/>
    <property type="project" value="UniProtKB-UniRule"/>
</dbReference>
<keyword evidence="13 14" id="KW-0464">Manganese</keyword>
<evidence type="ECO:0000256" key="4">
    <source>
        <dbReference type="ARBA" id="ARBA00004496"/>
    </source>
</evidence>
<evidence type="ECO:0000256" key="9">
    <source>
        <dbReference type="ARBA" id="ARBA00022722"/>
    </source>
</evidence>
<proteinExistence type="inferred from homology"/>
<comment type="cofactor">
    <cofactor evidence="14 15">
        <name>Mn(2+)</name>
        <dbReference type="ChEBI" id="CHEBI:29035"/>
    </cofactor>
    <cofactor evidence="14 15">
        <name>Mg(2+)</name>
        <dbReference type="ChEBI" id="CHEBI:18420"/>
    </cofactor>
    <text evidence="14 15">Manganese or magnesium. Binds 1 divalent metal ion per monomer in the absence of substrate. May bind a second metal ion after substrate binding.</text>
</comment>
<dbReference type="PANTHER" id="PTHR10954:SF18">
    <property type="entry name" value="RIBONUCLEASE HII"/>
    <property type="match status" value="1"/>
</dbReference>
<keyword evidence="12 14" id="KW-0378">Hydrolase</keyword>
<feature type="binding site" evidence="14 15">
    <location>
        <position position="25"/>
    </location>
    <ligand>
        <name>a divalent metal cation</name>
        <dbReference type="ChEBI" id="CHEBI:60240"/>
    </ligand>
</feature>
<sequence length="210" mass="23648">MPDFSIENKISKSINNKNCIIVGVDEVGYGSLAGPVVSAAVFFLKHDNHITYNIKDSKKLTPKKRLEIYNIITPIIKWSIGLADIHEIDQHNILNATHIAMQRALSGLNSNIDYVIVDGNKVPPDLPWNTKAIIDGDNISISIAAASIIAKVTRDRLMETLHVQYPQYDWNKNKGYGTKHHLESLYKYGKTIHHRNTFAPVSQITKLYSE</sequence>
<dbReference type="PANTHER" id="PTHR10954">
    <property type="entry name" value="RIBONUCLEASE H2 SUBUNIT A"/>
    <property type="match status" value="1"/>
</dbReference>
<dbReference type="PATRIC" id="fig|1359167.3.peg.757"/>
<dbReference type="RefSeq" id="WP_045805085.1">
    <property type="nucleotide sequence ID" value="NZ_LANU01000003.1"/>
</dbReference>
<protein>
    <recommendedName>
        <fullName evidence="7 14">Ribonuclease HII</fullName>
        <shortName evidence="14">RNase HII</shortName>
        <ecNumber evidence="6 14">3.1.26.4</ecNumber>
    </recommendedName>
</protein>
<reference evidence="18 19" key="1">
    <citation type="submission" date="2015-02" db="EMBL/GenBank/DDBJ databases">
        <title>Genome Sequencing of Rickettsiales.</title>
        <authorList>
            <person name="Daugherty S.C."/>
            <person name="Su Q."/>
            <person name="Abolude K."/>
            <person name="Beier-Sexton M."/>
            <person name="Carlyon J.A."/>
            <person name="Carter R."/>
            <person name="Day N.P."/>
            <person name="Dumler S.J."/>
            <person name="Dyachenko V."/>
            <person name="Godinez A."/>
            <person name="Kurtti T.J."/>
            <person name="Lichay M."/>
            <person name="Mullins K.E."/>
            <person name="Ott S."/>
            <person name="Pappas-Brown V."/>
            <person name="Paris D.H."/>
            <person name="Patel P."/>
            <person name="Richards A.L."/>
            <person name="Sadzewicz L."/>
            <person name="Sears K."/>
            <person name="Seidman D."/>
            <person name="Sengamalay N."/>
            <person name="Stenos J."/>
            <person name="Tallon L.J."/>
            <person name="Vincent G."/>
            <person name="Fraser C.M."/>
            <person name="Munderloh U."/>
            <person name="Dunning-Hotopp J.C."/>
        </authorList>
    </citation>
    <scope>NUCLEOTIDE SEQUENCE [LARGE SCALE GENOMIC DNA]</scope>
    <source>
        <strain evidence="18 19">EmCRT</strain>
    </source>
</reference>
<dbReference type="InterPro" id="IPR012337">
    <property type="entry name" value="RNaseH-like_sf"/>
</dbReference>
<dbReference type="Pfam" id="PF01351">
    <property type="entry name" value="RNase_HII"/>
    <property type="match status" value="1"/>
</dbReference>
<keyword evidence="10 14" id="KW-0479">Metal-binding</keyword>
<dbReference type="GO" id="GO:0004523">
    <property type="term" value="F:RNA-DNA hybrid ribonuclease activity"/>
    <property type="evidence" value="ECO:0007669"/>
    <property type="project" value="UniProtKB-UniRule"/>
</dbReference>
<comment type="function">
    <text evidence="3 14 16">Endonuclease that specifically degrades the RNA of RNA-DNA hybrids.</text>
</comment>
<evidence type="ECO:0000256" key="16">
    <source>
        <dbReference type="RuleBase" id="RU003515"/>
    </source>
</evidence>
<evidence type="ECO:0000313" key="19">
    <source>
        <dbReference type="Proteomes" id="UP000033546"/>
    </source>
</evidence>
<dbReference type="PROSITE" id="PS51975">
    <property type="entry name" value="RNASE_H_2"/>
    <property type="match status" value="1"/>
</dbReference>
<dbReference type="InterPro" id="IPR001352">
    <property type="entry name" value="RNase_HII/HIII"/>
</dbReference>
<dbReference type="InterPro" id="IPR036397">
    <property type="entry name" value="RNaseH_sf"/>
</dbReference>
<evidence type="ECO:0000256" key="14">
    <source>
        <dbReference type="HAMAP-Rule" id="MF_00052"/>
    </source>
</evidence>
<evidence type="ECO:0000256" key="8">
    <source>
        <dbReference type="ARBA" id="ARBA00022490"/>
    </source>
</evidence>
<comment type="caution">
    <text evidence="18">The sequence shown here is derived from an EMBL/GenBank/DDBJ whole genome shotgun (WGS) entry which is preliminary data.</text>
</comment>
<dbReference type="CDD" id="cd07182">
    <property type="entry name" value="RNase_HII_bacteria_HII_like"/>
    <property type="match status" value="1"/>
</dbReference>
<dbReference type="GO" id="GO:0006298">
    <property type="term" value="P:mismatch repair"/>
    <property type="evidence" value="ECO:0007669"/>
    <property type="project" value="TreeGrafter"/>
</dbReference>
<keyword evidence="11 14" id="KW-0255">Endonuclease</keyword>
<dbReference type="NCBIfam" id="NF000595">
    <property type="entry name" value="PRK00015.1-3"/>
    <property type="match status" value="1"/>
</dbReference>
<accession>A0A0F3N6K5</accession>
<dbReference type="InterPro" id="IPR024567">
    <property type="entry name" value="RNase_HII/HIII_dom"/>
</dbReference>
<feature type="binding site" evidence="14 15">
    <location>
        <position position="26"/>
    </location>
    <ligand>
        <name>a divalent metal cation</name>
        <dbReference type="ChEBI" id="CHEBI:60240"/>
    </ligand>
</feature>
<evidence type="ECO:0000259" key="17">
    <source>
        <dbReference type="PROSITE" id="PS51975"/>
    </source>
</evidence>
<comment type="catalytic activity">
    <reaction evidence="1 14 15 16">
        <text>Endonucleolytic cleavage to 5'-phosphomonoester.</text>
        <dbReference type="EC" id="3.1.26.4"/>
    </reaction>
</comment>
<dbReference type="GO" id="GO:0005737">
    <property type="term" value="C:cytoplasm"/>
    <property type="evidence" value="ECO:0007669"/>
    <property type="project" value="UniProtKB-SubCell"/>
</dbReference>
<evidence type="ECO:0000256" key="12">
    <source>
        <dbReference type="ARBA" id="ARBA00022801"/>
    </source>
</evidence>
<feature type="domain" description="RNase H type-2" evidence="17">
    <location>
        <begin position="19"/>
        <end position="210"/>
    </location>
</feature>
<evidence type="ECO:0000256" key="13">
    <source>
        <dbReference type="ARBA" id="ARBA00023211"/>
    </source>
</evidence>
<dbReference type="AlphaFoldDB" id="A0A0F3N6K5"/>
<comment type="cofactor">
    <cofactor evidence="2">
        <name>Mg(2+)</name>
        <dbReference type="ChEBI" id="CHEBI:18420"/>
    </cofactor>
</comment>
<feature type="binding site" evidence="14 15">
    <location>
        <position position="118"/>
    </location>
    <ligand>
        <name>a divalent metal cation</name>
        <dbReference type="ChEBI" id="CHEBI:60240"/>
    </ligand>
</feature>
<gene>
    <name evidence="14 18" type="primary">rnhB</name>
    <name evidence="18" type="ORF">EMUCRT_0789</name>
</gene>
<comment type="similarity">
    <text evidence="5 14 16">Belongs to the RNase HII family.</text>
</comment>
<dbReference type="GO" id="GO:0043137">
    <property type="term" value="P:DNA replication, removal of RNA primer"/>
    <property type="evidence" value="ECO:0007669"/>
    <property type="project" value="TreeGrafter"/>
</dbReference>
<evidence type="ECO:0000256" key="1">
    <source>
        <dbReference type="ARBA" id="ARBA00000077"/>
    </source>
</evidence>
<evidence type="ECO:0000256" key="10">
    <source>
        <dbReference type="ARBA" id="ARBA00022723"/>
    </source>
</evidence>
<keyword evidence="9 14" id="KW-0540">Nuclease</keyword>
<evidence type="ECO:0000256" key="7">
    <source>
        <dbReference type="ARBA" id="ARBA00019179"/>
    </source>
</evidence>
<dbReference type="HAMAP" id="MF_00052_B">
    <property type="entry name" value="RNase_HII_B"/>
    <property type="match status" value="1"/>
</dbReference>
<evidence type="ECO:0000313" key="18">
    <source>
        <dbReference type="EMBL" id="KJV63337.1"/>
    </source>
</evidence>
<evidence type="ECO:0000256" key="6">
    <source>
        <dbReference type="ARBA" id="ARBA00012180"/>
    </source>
</evidence>